<reference evidence="1 2" key="1">
    <citation type="submission" date="2020-04" db="EMBL/GenBank/DDBJ databases">
        <title>Plant Genome Project.</title>
        <authorList>
            <person name="Zhang R.-G."/>
        </authorList>
    </citation>
    <scope>NUCLEOTIDE SEQUENCE [LARGE SCALE GENOMIC DNA]</scope>
    <source>
        <strain evidence="1">YNK0</strain>
        <tissue evidence="1">Leaf</tissue>
    </source>
</reference>
<accession>A0A834YQV8</accession>
<evidence type="ECO:0000313" key="1">
    <source>
        <dbReference type="EMBL" id="KAF8391496.1"/>
    </source>
</evidence>
<protein>
    <submittedName>
        <fullName evidence="1">Uncharacterized protein</fullName>
    </submittedName>
</protein>
<keyword evidence="2" id="KW-1185">Reference proteome</keyword>
<comment type="caution">
    <text evidence="1">The sequence shown here is derived from an EMBL/GenBank/DDBJ whole genome shotgun (WGS) entry which is preliminary data.</text>
</comment>
<evidence type="ECO:0000313" key="2">
    <source>
        <dbReference type="Proteomes" id="UP000655225"/>
    </source>
</evidence>
<proteinExistence type="predicted"/>
<dbReference type="AlphaFoldDB" id="A0A834YQV8"/>
<sequence>MKCFSKQIVSQISSNFFQRRNWIPVLRGFDLSPISWGRKSITTIVLLNGLLVEERVEEAIHIFDFVRGQNMVCCASFSILITELFVKRS</sequence>
<dbReference type="OrthoDB" id="747253at2759"/>
<name>A0A834YQV8_TETSI</name>
<organism evidence="1 2">
    <name type="scientific">Tetracentron sinense</name>
    <name type="common">Spur-leaf</name>
    <dbReference type="NCBI Taxonomy" id="13715"/>
    <lineage>
        <taxon>Eukaryota</taxon>
        <taxon>Viridiplantae</taxon>
        <taxon>Streptophyta</taxon>
        <taxon>Embryophyta</taxon>
        <taxon>Tracheophyta</taxon>
        <taxon>Spermatophyta</taxon>
        <taxon>Magnoliopsida</taxon>
        <taxon>Trochodendrales</taxon>
        <taxon>Trochodendraceae</taxon>
        <taxon>Tetracentron</taxon>
    </lineage>
</organism>
<gene>
    <name evidence="1" type="ORF">HHK36_023801</name>
</gene>
<dbReference type="EMBL" id="JABCRI010000017">
    <property type="protein sequence ID" value="KAF8391496.1"/>
    <property type="molecule type" value="Genomic_DNA"/>
</dbReference>
<dbReference type="Proteomes" id="UP000655225">
    <property type="component" value="Unassembled WGS sequence"/>
</dbReference>